<feature type="region of interest" description="Disordered" evidence="2">
    <location>
        <begin position="244"/>
        <end position="263"/>
    </location>
</feature>
<dbReference type="InterPro" id="IPR040256">
    <property type="entry name" value="At4g02000-like"/>
</dbReference>
<dbReference type="PANTHER" id="PTHR31286:SF178">
    <property type="entry name" value="DUF4283 DOMAIN-CONTAINING PROTEIN"/>
    <property type="match status" value="1"/>
</dbReference>
<feature type="domain" description="CCHC-type" evidence="3">
    <location>
        <begin position="171"/>
        <end position="185"/>
    </location>
</feature>
<proteinExistence type="predicted"/>
<keyword evidence="1" id="KW-0862">Zinc</keyword>
<protein>
    <submittedName>
        <fullName evidence="4">OLC1v1031723C1</fullName>
    </submittedName>
</protein>
<sequence>MDVDFYAAEEQESVEISEDEIRQGLTECRNSCYGRFICQDNEGMNLIEDLLYVLNNGDLWDIDDHLLILKKWEQGSQPKLEDFDKVFFWINIVGLSTEFYTKEVAEKLAKKSFNQCTDVQLKENAETGERFIRLRAMVDMKKPIRRLVRLIGPEKREAIGLLKYEKLPIFCFQCGVIGHSASSCKHVKEKMEEVKEKLMTERIQGELVWMQDLERNVETEESKGSFSEFSVEKETEETFDQVWNVSSNQEEPGAQEKAASEKTELLEESIKEIKVSEGSFEEFSLEKEVTETFDQAHNVP</sequence>
<dbReference type="PROSITE" id="PS50158">
    <property type="entry name" value="ZF_CCHC"/>
    <property type="match status" value="1"/>
</dbReference>
<dbReference type="AlphaFoldDB" id="A0AAV1CMD3"/>
<dbReference type="InterPro" id="IPR025836">
    <property type="entry name" value="Zn_knuckle_CX2CX4HX4C"/>
</dbReference>
<dbReference type="InterPro" id="IPR001878">
    <property type="entry name" value="Znf_CCHC"/>
</dbReference>
<dbReference type="GO" id="GO:0003676">
    <property type="term" value="F:nucleic acid binding"/>
    <property type="evidence" value="ECO:0007669"/>
    <property type="project" value="InterPro"/>
</dbReference>
<keyword evidence="1" id="KW-0863">Zinc-finger</keyword>
<dbReference type="PANTHER" id="PTHR31286">
    <property type="entry name" value="GLYCINE-RICH CELL WALL STRUCTURAL PROTEIN 1.8-LIKE"/>
    <property type="match status" value="1"/>
</dbReference>
<evidence type="ECO:0000256" key="1">
    <source>
        <dbReference type="PROSITE-ProRule" id="PRU00047"/>
    </source>
</evidence>
<keyword evidence="5" id="KW-1185">Reference proteome</keyword>
<evidence type="ECO:0000313" key="4">
    <source>
        <dbReference type="EMBL" id="CAI9095727.1"/>
    </source>
</evidence>
<keyword evidence="1" id="KW-0479">Metal-binding</keyword>
<name>A0AAV1CMD3_OLDCO</name>
<evidence type="ECO:0000259" key="3">
    <source>
        <dbReference type="PROSITE" id="PS50158"/>
    </source>
</evidence>
<accession>A0AAV1CMD3</accession>
<evidence type="ECO:0000313" key="5">
    <source>
        <dbReference type="Proteomes" id="UP001161247"/>
    </source>
</evidence>
<organism evidence="4 5">
    <name type="scientific">Oldenlandia corymbosa var. corymbosa</name>
    <dbReference type="NCBI Taxonomy" id="529605"/>
    <lineage>
        <taxon>Eukaryota</taxon>
        <taxon>Viridiplantae</taxon>
        <taxon>Streptophyta</taxon>
        <taxon>Embryophyta</taxon>
        <taxon>Tracheophyta</taxon>
        <taxon>Spermatophyta</taxon>
        <taxon>Magnoliopsida</taxon>
        <taxon>eudicotyledons</taxon>
        <taxon>Gunneridae</taxon>
        <taxon>Pentapetalae</taxon>
        <taxon>asterids</taxon>
        <taxon>lamiids</taxon>
        <taxon>Gentianales</taxon>
        <taxon>Rubiaceae</taxon>
        <taxon>Rubioideae</taxon>
        <taxon>Spermacoceae</taxon>
        <taxon>Hedyotis-Oldenlandia complex</taxon>
        <taxon>Oldenlandia</taxon>
    </lineage>
</organism>
<dbReference type="EMBL" id="OX459119">
    <property type="protein sequence ID" value="CAI9095727.1"/>
    <property type="molecule type" value="Genomic_DNA"/>
</dbReference>
<dbReference type="Proteomes" id="UP001161247">
    <property type="component" value="Chromosome 2"/>
</dbReference>
<dbReference type="GO" id="GO:0008270">
    <property type="term" value="F:zinc ion binding"/>
    <property type="evidence" value="ECO:0007669"/>
    <property type="project" value="UniProtKB-KW"/>
</dbReference>
<evidence type="ECO:0000256" key="2">
    <source>
        <dbReference type="SAM" id="MobiDB-lite"/>
    </source>
</evidence>
<gene>
    <name evidence="4" type="ORF">OLC1_LOCUS6637</name>
</gene>
<reference evidence="4" key="1">
    <citation type="submission" date="2023-03" db="EMBL/GenBank/DDBJ databases">
        <authorList>
            <person name="Julca I."/>
        </authorList>
    </citation>
    <scope>NUCLEOTIDE SEQUENCE</scope>
</reference>
<dbReference type="Pfam" id="PF14392">
    <property type="entry name" value="zf-CCHC_4"/>
    <property type="match status" value="1"/>
</dbReference>